<dbReference type="InterPro" id="IPR008929">
    <property type="entry name" value="Chondroitin_lyas"/>
</dbReference>
<gene>
    <name evidence="2" type="ORF">DQG23_22200</name>
</gene>
<feature type="domain" description="FIMAH" evidence="1">
    <location>
        <begin position="1402"/>
        <end position="1482"/>
    </location>
</feature>
<evidence type="ECO:0000313" key="2">
    <source>
        <dbReference type="EMBL" id="RAV19249.1"/>
    </source>
</evidence>
<dbReference type="RefSeq" id="WP_113033067.1">
    <property type="nucleotide sequence ID" value="NZ_QMFB01000013.1"/>
</dbReference>
<evidence type="ECO:0000313" key="3">
    <source>
        <dbReference type="Proteomes" id="UP000250369"/>
    </source>
</evidence>
<proteinExistence type="predicted"/>
<dbReference type="Proteomes" id="UP000250369">
    <property type="component" value="Unassembled WGS sequence"/>
</dbReference>
<name>A0A329MH73_9BACL</name>
<dbReference type="OrthoDB" id="3799295at2"/>
<evidence type="ECO:0000259" key="1">
    <source>
        <dbReference type="Pfam" id="PF22888"/>
    </source>
</evidence>
<accession>A0A329MH73</accession>
<dbReference type="Gene3D" id="1.50.10.100">
    <property type="entry name" value="Chondroitin AC/alginate lyase"/>
    <property type="match status" value="1"/>
</dbReference>
<dbReference type="SUPFAM" id="SSF48230">
    <property type="entry name" value="Chondroitin AC/alginate lyase"/>
    <property type="match status" value="1"/>
</dbReference>
<organism evidence="2 3">
    <name type="scientific">Paenibacillus contaminans</name>
    <dbReference type="NCBI Taxonomy" id="450362"/>
    <lineage>
        <taxon>Bacteria</taxon>
        <taxon>Bacillati</taxon>
        <taxon>Bacillota</taxon>
        <taxon>Bacilli</taxon>
        <taxon>Bacillales</taxon>
        <taxon>Paenibacillaceae</taxon>
        <taxon>Paenibacillus</taxon>
    </lineage>
</organism>
<dbReference type="Gene3D" id="2.70.98.70">
    <property type="match status" value="1"/>
</dbReference>
<dbReference type="EMBL" id="QMFB01000013">
    <property type="protein sequence ID" value="RAV19249.1"/>
    <property type="molecule type" value="Genomic_DNA"/>
</dbReference>
<comment type="caution">
    <text evidence="2">The sequence shown here is derived from an EMBL/GenBank/DDBJ whole genome shotgun (WGS) entry which is preliminary data.</text>
</comment>
<dbReference type="InterPro" id="IPR054470">
    <property type="entry name" value="FIMAH_dom"/>
</dbReference>
<keyword evidence="3" id="KW-1185">Reference proteome</keyword>
<dbReference type="Pfam" id="PF22888">
    <property type="entry name" value="FIMAH"/>
    <property type="match status" value="1"/>
</dbReference>
<protein>
    <recommendedName>
        <fullName evidence="1">FIMAH domain-containing protein</fullName>
    </recommendedName>
</protein>
<sequence length="1486" mass="160237">MNSKLKRMTNVALSFVLLLIAFTGSVTVGSKKAEASFWTDPYAHLANGKLQLKGPANAHDLLLHALNWQNTPGTVVAEADIEPVTNPGGTWAPSLALYWDTAKYVSIGVSVGGEYTLMPGGRVGTAPLGKTYRVRIVWENGNVQLWGSEKGTPPVLLHTASAPASGPPPYLIVGKGYGSTSAPYTNAFLANDFTSLGTNGSVYMDNVAVYADGASKLDETFANGIDFSRWRIVTSPANGATPWNDPYAHVWDGKLQFKGPVNAHDLLYQPFNWQSAPGTVVAEADIEPVTNPGSTWAPSLTLYWDTARFVSIGISGSGDFTLVPGGRVGTAPLGKTYRVRIVWENGNVQLWGSEKGTPPVLLHTASAPASGPPQYLIVGKGYGSTYVPYTNAFLANDFTNVGTNGNVYMDNVAVYADGALRIDDSFTNGVDFSRWQLLKSGLFQAVTIENLFPNWVTPAERGAASPPKVLYKQELWDDYYTNVQSSAELQALADAQIAALVSDVALAMSYNDAQIANMIPVTTPNADLFTPCPSDPNTGFPHGSWRWDPQDPDVIYCKDKAYPNAEYPEEGVLIANWGGLEQRITFYNRETYVFNGFKLNPSFTSYIRAKKVTYMSEIVRKIAMLYKLTGDTSYAQQGKKILLRFAEVYPHWLLHSGYGEFADMDPKEAAFRINKLPNPELTWPGNVPDKVLHAGYWAAGRGNANGIEGYFILPLVVAYDLLGDVQAGGQALLTSAERLAIERDLLLESASLLMADRSMNNKTIHNLTAAAAIGIAVGEPTLVQLGVQAFNQFLSEWFKADGSTIETPAYGMQVFTPLFWLGEILNGYSDPVGYVLPGGARTDNFPVYERSAYRMVFKAMGEALLPSMNYPSVGDSYTTSRPYGYWFGSGAKQTGIPLLSSLFRYGGFVPIGAYSLMYRPDDLEQTEPLLLPDVLFPQWKLAYLRGGTTNSDSAAILNASDWGTHHHLDSLDLSYWANGGESLSDLGYLWDNPQQAMTVRSAAHNLVVVNQKDQKMLGRGGSIGFYEMPGSIHATEASSSAYAETDVYSRTLLQLQKTDNKPEYLVDLFRVRGGNTHDYILHGSTDSLTTSGIQLGQGGDSAVTAYGLTNVQTAGTDQVWTAGWENAGGAGQTQVWQVPMTVSESVYIGEGWGQRGVNDAGAQLPYLVRRLNNSTGGSTFASVIESYSGAPGIQHVEPLTVSGNVYRPAVDAPVGLQIGGNGWHDYVFSSQGSSAVPADFAAAAGSDPIAFGGRYGVLSYKDDNGSSELQYAFLAGEGKIEQDGLGISIEAGQQKEGSIVQRLQDGFVASGIVADAETWIGSHVLVKKGADWTAYPVLDVQTEAGNTRFVTYTPNEGFPFDGGEAWKLIPYAVAKRNASGAWEIAESAGVATLINNVPITVQSIMGHVAQLAASGDVNQTFAAELSYRLNIIRILEEQGAGQIAVAYMQDFLNHINAPAVQAQQLVSAQATAVLNGDGTAFMQSRS</sequence>
<reference evidence="2 3" key="1">
    <citation type="journal article" date="2009" name="Int. J. Syst. Evol. Microbiol.">
        <title>Paenibacillus contaminans sp. nov., isolated from a contaminated laboratory plate.</title>
        <authorList>
            <person name="Chou J.H."/>
            <person name="Lee J.H."/>
            <person name="Lin M.C."/>
            <person name="Chang P.S."/>
            <person name="Arun A.B."/>
            <person name="Young C.C."/>
            <person name="Chen W.M."/>
        </authorList>
    </citation>
    <scope>NUCLEOTIDE SEQUENCE [LARGE SCALE GENOMIC DNA]</scope>
    <source>
        <strain evidence="2 3">CKOBP-6</strain>
    </source>
</reference>